<proteinExistence type="predicted"/>
<dbReference type="SUPFAM" id="SSF52172">
    <property type="entry name" value="CheY-like"/>
    <property type="match status" value="2"/>
</dbReference>
<keyword evidence="7" id="KW-1185">Reference proteome</keyword>
<organism evidence="6 7">
    <name type="scientific">Paracoccus onchidii</name>
    <dbReference type="NCBI Taxonomy" id="3017813"/>
    <lineage>
        <taxon>Bacteria</taxon>
        <taxon>Pseudomonadati</taxon>
        <taxon>Pseudomonadota</taxon>
        <taxon>Alphaproteobacteria</taxon>
        <taxon>Rhodobacterales</taxon>
        <taxon>Paracoccaceae</taxon>
        <taxon>Paracoccus</taxon>
    </lineage>
</organism>
<dbReference type="Pfam" id="PF00990">
    <property type="entry name" value="GGDEF"/>
    <property type="match status" value="1"/>
</dbReference>
<evidence type="ECO:0000256" key="2">
    <source>
        <dbReference type="ARBA" id="ARBA00034247"/>
    </source>
</evidence>
<dbReference type="Proteomes" id="UP001165641">
    <property type="component" value="Unassembled WGS sequence"/>
</dbReference>
<keyword evidence="6" id="KW-0548">Nucleotidyltransferase</keyword>
<dbReference type="InterPro" id="IPR050469">
    <property type="entry name" value="Diguanylate_Cyclase"/>
</dbReference>
<comment type="caution">
    <text evidence="6">The sequence shown here is derived from an EMBL/GenBank/DDBJ whole genome shotgun (WGS) entry which is preliminary data.</text>
</comment>
<reference evidence="6" key="1">
    <citation type="submission" date="2022-12" db="EMBL/GenBank/DDBJ databases">
        <title>Paracoccus onchidii sp. nov., isolated from a marine invertebrate from the South China Sea.</title>
        <authorList>
            <person name="Xu S."/>
            <person name="Liu Z."/>
            <person name="Xu Y."/>
        </authorList>
    </citation>
    <scope>NUCLEOTIDE SEQUENCE</scope>
    <source>
        <strain evidence="6">Z330</strain>
    </source>
</reference>
<comment type="catalytic activity">
    <reaction evidence="2">
        <text>2 GTP = 3',3'-c-di-GMP + 2 diphosphate</text>
        <dbReference type="Rhea" id="RHEA:24898"/>
        <dbReference type="ChEBI" id="CHEBI:33019"/>
        <dbReference type="ChEBI" id="CHEBI:37565"/>
        <dbReference type="ChEBI" id="CHEBI:58805"/>
        <dbReference type="EC" id="2.7.7.65"/>
    </reaction>
</comment>
<evidence type="ECO:0000259" key="4">
    <source>
        <dbReference type="PROSITE" id="PS50110"/>
    </source>
</evidence>
<dbReference type="NCBIfam" id="TIGR00254">
    <property type="entry name" value="GGDEF"/>
    <property type="match status" value="1"/>
</dbReference>
<dbReference type="GO" id="GO:0052621">
    <property type="term" value="F:diguanylate cyclase activity"/>
    <property type="evidence" value="ECO:0007669"/>
    <property type="project" value="UniProtKB-EC"/>
</dbReference>
<feature type="domain" description="Response regulatory" evidence="4">
    <location>
        <begin position="150"/>
        <end position="268"/>
    </location>
</feature>
<dbReference type="EMBL" id="JAQBIE010000005">
    <property type="protein sequence ID" value="MDB6176954.1"/>
    <property type="molecule type" value="Genomic_DNA"/>
</dbReference>
<accession>A0ABT4ZC70</accession>
<dbReference type="Gene3D" id="3.40.50.2300">
    <property type="match status" value="1"/>
</dbReference>
<feature type="domain" description="Response regulatory" evidence="4">
    <location>
        <begin position="9"/>
        <end position="122"/>
    </location>
</feature>
<dbReference type="PANTHER" id="PTHR45138">
    <property type="entry name" value="REGULATORY COMPONENTS OF SENSORY TRANSDUCTION SYSTEM"/>
    <property type="match status" value="1"/>
</dbReference>
<dbReference type="PROSITE" id="PS50110">
    <property type="entry name" value="RESPONSE_REGULATORY"/>
    <property type="match status" value="2"/>
</dbReference>
<dbReference type="InterPro" id="IPR001789">
    <property type="entry name" value="Sig_transdc_resp-reg_receiver"/>
</dbReference>
<dbReference type="Gene3D" id="3.30.70.270">
    <property type="match status" value="1"/>
</dbReference>
<evidence type="ECO:0000256" key="1">
    <source>
        <dbReference type="ARBA" id="ARBA00012528"/>
    </source>
</evidence>
<dbReference type="SUPFAM" id="SSF55073">
    <property type="entry name" value="Nucleotide cyclase"/>
    <property type="match status" value="1"/>
</dbReference>
<comment type="caution">
    <text evidence="3">Lacks conserved residue(s) required for the propagation of feature annotation.</text>
</comment>
<keyword evidence="6" id="KW-0808">Transferase</keyword>
<dbReference type="RefSeq" id="WP_271888081.1">
    <property type="nucleotide sequence ID" value="NZ_JAQBIE010000005.1"/>
</dbReference>
<dbReference type="InterPro" id="IPR029787">
    <property type="entry name" value="Nucleotide_cyclase"/>
</dbReference>
<dbReference type="SMART" id="SM00448">
    <property type="entry name" value="REC"/>
    <property type="match status" value="2"/>
</dbReference>
<name>A0ABT4ZC70_9RHOB</name>
<evidence type="ECO:0000313" key="7">
    <source>
        <dbReference type="Proteomes" id="UP001165641"/>
    </source>
</evidence>
<dbReference type="InterPro" id="IPR000160">
    <property type="entry name" value="GGDEF_dom"/>
</dbReference>
<sequence length="469" mass="50225">MDRTQMTARILIADGTATTRITLKVRLTAACYDVCTVSNSDDLIRQAHLYRPDLIILGGGFAQTDPVAIAMSLMGEAELTSTPIIMLANAPTRLEALRAGVAAVLDPLIDEQMLLARIRGLLRDSGDMPDMQNSMAEPAAQFGAAPSITRVALVADNPARAMRWRGALQRRLASAFTICTPAEALVAAANGHAADLYLIAADIAERGDGLRLLSELRSRNGSKNAAFVVATEPHRTELSAIALDLGAGEVLPVDFDSATAIELAALALQSQLSRKEQGDRRRVETQRKLLWAMTDPLTGLYNRRYALPRLTEIAGEMKSCSQGFALLALDLDRFKSINDSYGHAAGDAVLVDLARRIERCIEDHGLAARIGGEEFLVILPSTTEAQAMQLAEDLRTAIQARPVRLPALSGGGNIAATSSIGVAMEEPCNGGFTAERIAEASLERADRALRQAKSRGRNCVVLAQPEHAG</sequence>
<dbReference type="CDD" id="cd01949">
    <property type="entry name" value="GGDEF"/>
    <property type="match status" value="1"/>
</dbReference>
<feature type="domain" description="GGDEF" evidence="5">
    <location>
        <begin position="322"/>
        <end position="465"/>
    </location>
</feature>
<dbReference type="InterPro" id="IPR043128">
    <property type="entry name" value="Rev_trsase/Diguanyl_cyclase"/>
</dbReference>
<dbReference type="SMART" id="SM00267">
    <property type="entry name" value="GGDEF"/>
    <property type="match status" value="1"/>
</dbReference>
<evidence type="ECO:0000313" key="6">
    <source>
        <dbReference type="EMBL" id="MDB6176954.1"/>
    </source>
</evidence>
<dbReference type="EC" id="2.7.7.65" evidence="1"/>
<dbReference type="PANTHER" id="PTHR45138:SF9">
    <property type="entry name" value="DIGUANYLATE CYCLASE DGCM-RELATED"/>
    <property type="match status" value="1"/>
</dbReference>
<evidence type="ECO:0000259" key="5">
    <source>
        <dbReference type="PROSITE" id="PS50887"/>
    </source>
</evidence>
<dbReference type="PROSITE" id="PS50887">
    <property type="entry name" value="GGDEF"/>
    <property type="match status" value="1"/>
</dbReference>
<gene>
    <name evidence="6" type="ORF">PAF17_05460</name>
</gene>
<protein>
    <recommendedName>
        <fullName evidence="1">diguanylate cyclase</fullName>
        <ecNumber evidence="1">2.7.7.65</ecNumber>
    </recommendedName>
</protein>
<evidence type="ECO:0000256" key="3">
    <source>
        <dbReference type="PROSITE-ProRule" id="PRU00169"/>
    </source>
</evidence>
<dbReference type="InterPro" id="IPR011006">
    <property type="entry name" value="CheY-like_superfamily"/>
</dbReference>